<evidence type="ECO:0000313" key="5">
    <source>
        <dbReference type="Proteomes" id="UP001213000"/>
    </source>
</evidence>
<dbReference type="PANTHER" id="PTHR10039:SF14">
    <property type="entry name" value="NACHT DOMAIN-CONTAINING PROTEIN"/>
    <property type="match status" value="1"/>
</dbReference>
<dbReference type="SUPFAM" id="SSF52540">
    <property type="entry name" value="P-loop containing nucleoside triphosphate hydrolases"/>
    <property type="match status" value="1"/>
</dbReference>
<feature type="transmembrane region" description="Helical" evidence="2">
    <location>
        <begin position="779"/>
        <end position="798"/>
    </location>
</feature>
<keyword evidence="1" id="KW-0677">Repeat</keyword>
<keyword evidence="2" id="KW-1133">Transmembrane helix</keyword>
<protein>
    <recommendedName>
        <fullName evidence="3">NACHT domain-containing protein</fullName>
    </recommendedName>
</protein>
<dbReference type="InterPro" id="IPR027417">
    <property type="entry name" value="P-loop_NTPase"/>
</dbReference>
<gene>
    <name evidence="4" type="ORF">NP233_g8997</name>
</gene>
<dbReference type="PANTHER" id="PTHR10039">
    <property type="entry name" value="AMELOGENIN"/>
    <property type="match status" value="1"/>
</dbReference>
<feature type="domain" description="NACHT" evidence="3">
    <location>
        <begin position="110"/>
        <end position="227"/>
    </location>
</feature>
<evidence type="ECO:0000313" key="4">
    <source>
        <dbReference type="EMBL" id="KAJ3563346.1"/>
    </source>
</evidence>
<evidence type="ECO:0000256" key="1">
    <source>
        <dbReference type="ARBA" id="ARBA00022737"/>
    </source>
</evidence>
<evidence type="ECO:0000259" key="3">
    <source>
        <dbReference type="PROSITE" id="PS50837"/>
    </source>
</evidence>
<evidence type="ECO:0000256" key="2">
    <source>
        <dbReference type="SAM" id="Phobius"/>
    </source>
</evidence>
<sequence length="838" mass="94760">MHRVDRPSASPWEAKAVVLLASTTSPASTTTVSAYVPLGSNAIGDHKSSTFPTHIVVSPGMHILAEKRMNGAEVDSEARKYSPRCHPETRKSLRGRITEWVEGTKGRLWRMLWVMGPAGVGKSAVAQSIAESMKTSGLLGATLFFSRPHRRDDPSQIVPTLAYQLAVRYPEYRPILNQRLANDPTLFEKTLRTQFKELIIDPFHLIMARRPSTARRPVLVVLDGLDECNSTEAQCELIECIADHVRDVHTFPLLWLVFSRSEWHLKCLLSQPDFPAACKREELIIDDSEARQDVVLFLRDGFKEIRLKFRDYLEPSWPPEAAVQVIIRMVSGLFALAGVVIRFVGDETISDPCAQFETCIKFLGGSEVPGATHPLHALDLLYRRICSNTTPSHSNDITRRILGVCVLYPQFTSLPAQDTARFLGVTKAEFYNSLKHLHSVLEIPAAVDAHKSAIRFHHTSFKDYLEAPNRSREYTIDKGATHYDVATCALRWQSFPEPQLTWKGGSGDDHWPSKSLVKFAPLLCWRACSQVTGTNYLSLFKLLDGFDFSNLNPRSEGLSEFLIWLCSSSEPLTKNIVHARSLYCPLSHSSQAIFLTPPTEDIRQRLKSLFFHDTLEPYDQDYISLHLGSEMTTCEILVDLAAPSAKGKYITPVMIPSWLQSALEGVRHEYPDDRFERIGRVNPPSMWIKCLDCPGKVSNPTKSVWEVYVKQYLVFKFYPLGPGASLSLFKAHLRSEQHCRRVKERLGLATVQQDIEAPCDSSLSPPIQADNDDDKECTVFAVGVLLSMMILTVFVYFFQQKHDPWYLPYMPPVCLAQPTWVRLRIPVRHEGVYLETKF</sequence>
<dbReference type="EMBL" id="JANIEX010000769">
    <property type="protein sequence ID" value="KAJ3563346.1"/>
    <property type="molecule type" value="Genomic_DNA"/>
</dbReference>
<keyword evidence="5" id="KW-1185">Reference proteome</keyword>
<dbReference type="InterPro" id="IPR056884">
    <property type="entry name" value="NPHP3-like_N"/>
</dbReference>
<organism evidence="4 5">
    <name type="scientific">Leucocoprinus birnbaumii</name>
    <dbReference type="NCBI Taxonomy" id="56174"/>
    <lineage>
        <taxon>Eukaryota</taxon>
        <taxon>Fungi</taxon>
        <taxon>Dikarya</taxon>
        <taxon>Basidiomycota</taxon>
        <taxon>Agaricomycotina</taxon>
        <taxon>Agaricomycetes</taxon>
        <taxon>Agaricomycetidae</taxon>
        <taxon>Agaricales</taxon>
        <taxon>Agaricineae</taxon>
        <taxon>Agaricaceae</taxon>
        <taxon>Leucocoprinus</taxon>
    </lineage>
</organism>
<keyword evidence="2" id="KW-0472">Membrane</keyword>
<accession>A0AAD5VLX9</accession>
<dbReference type="Proteomes" id="UP001213000">
    <property type="component" value="Unassembled WGS sequence"/>
</dbReference>
<name>A0AAD5VLX9_9AGAR</name>
<dbReference type="Pfam" id="PF24883">
    <property type="entry name" value="NPHP3_N"/>
    <property type="match status" value="1"/>
</dbReference>
<comment type="caution">
    <text evidence="4">The sequence shown here is derived from an EMBL/GenBank/DDBJ whole genome shotgun (WGS) entry which is preliminary data.</text>
</comment>
<dbReference type="AlphaFoldDB" id="A0AAD5VLX9"/>
<reference evidence="4" key="1">
    <citation type="submission" date="2022-07" db="EMBL/GenBank/DDBJ databases">
        <title>Genome Sequence of Leucocoprinus birnbaumii.</title>
        <authorList>
            <person name="Buettner E."/>
        </authorList>
    </citation>
    <scope>NUCLEOTIDE SEQUENCE</scope>
    <source>
        <strain evidence="4">VT141</strain>
    </source>
</reference>
<dbReference type="Gene3D" id="3.40.50.300">
    <property type="entry name" value="P-loop containing nucleotide triphosphate hydrolases"/>
    <property type="match status" value="1"/>
</dbReference>
<proteinExistence type="predicted"/>
<keyword evidence="2" id="KW-0812">Transmembrane</keyword>
<dbReference type="PROSITE" id="PS50837">
    <property type="entry name" value="NACHT"/>
    <property type="match status" value="1"/>
</dbReference>
<dbReference type="InterPro" id="IPR007111">
    <property type="entry name" value="NACHT_NTPase"/>
</dbReference>